<evidence type="ECO:0000259" key="1">
    <source>
        <dbReference type="PROSITE" id="PS50943"/>
    </source>
</evidence>
<dbReference type="EMBL" id="CP015230">
    <property type="protein sequence ID" value="ANP41916.1"/>
    <property type="molecule type" value="Genomic_DNA"/>
</dbReference>
<dbReference type="InterPro" id="IPR001387">
    <property type="entry name" value="Cro/C1-type_HTH"/>
</dbReference>
<accession>A0A1B1A5Y0</accession>
<gene>
    <name evidence="2" type="ORF">K529_014160</name>
</gene>
<dbReference type="InterPro" id="IPR010982">
    <property type="entry name" value="Lambda_DNA-bd_dom_sf"/>
</dbReference>
<dbReference type="KEGG" id="rmb:K529_014160"/>
<dbReference type="RefSeq" id="WP_005623529.1">
    <property type="nucleotide sequence ID" value="NZ_CP015230.1"/>
</dbReference>
<dbReference type="SUPFAM" id="SSF47413">
    <property type="entry name" value="lambda repressor-like DNA-binding domains"/>
    <property type="match status" value="1"/>
</dbReference>
<evidence type="ECO:0000313" key="2">
    <source>
        <dbReference type="EMBL" id="ANP41916.1"/>
    </source>
</evidence>
<dbReference type="GeneID" id="96997567"/>
<dbReference type="Pfam" id="PF01381">
    <property type="entry name" value="HTH_3"/>
    <property type="match status" value="1"/>
</dbReference>
<protein>
    <recommendedName>
        <fullName evidence="1">HTH cro/C1-type domain-containing protein</fullName>
    </recommendedName>
</protein>
<dbReference type="STRING" id="1265309.K529_014160"/>
<evidence type="ECO:0000313" key="3">
    <source>
        <dbReference type="Proteomes" id="UP000013243"/>
    </source>
</evidence>
<dbReference type="Proteomes" id="UP000013243">
    <property type="component" value="Chromosome"/>
</dbReference>
<name>A0A1B1A5Y0_9RHOB</name>
<dbReference type="Gene3D" id="1.10.260.40">
    <property type="entry name" value="lambda repressor-like DNA-binding domains"/>
    <property type="match status" value="1"/>
</dbReference>
<organism evidence="2 3">
    <name type="scientific">Tritonibacter mobilis F1926</name>
    <dbReference type="NCBI Taxonomy" id="1265309"/>
    <lineage>
        <taxon>Bacteria</taxon>
        <taxon>Pseudomonadati</taxon>
        <taxon>Pseudomonadota</taxon>
        <taxon>Alphaproteobacteria</taxon>
        <taxon>Rhodobacterales</taxon>
        <taxon>Paracoccaceae</taxon>
        <taxon>Tritonibacter</taxon>
    </lineage>
</organism>
<proteinExistence type="predicted"/>
<dbReference type="AlphaFoldDB" id="A0A1B1A5Y0"/>
<reference evidence="2 3" key="1">
    <citation type="journal article" date="2016" name="ISME J.">
        <title>Global occurrence and heterogeneity of the Roseobacter-clade species Ruegeria mobilis.</title>
        <authorList>
            <person name="Sonnenschein E."/>
            <person name="Gram L."/>
        </authorList>
    </citation>
    <scope>NUCLEOTIDE SEQUENCE [LARGE SCALE GENOMIC DNA]</scope>
    <source>
        <strain evidence="2 3">F1926</strain>
    </source>
</reference>
<dbReference type="GO" id="GO:0003677">
    <property type="term" value="F:DNA binding"/>
    <property type="evidence" value="ECO:0007669"/>
    <property type="project" value="InterPro"/>
</dbReference>
<sequence length="87" mass="9868">MNIANKSYPEIADRLVAIRKAFAPDANQKEWAAKHGFNATQVNNWEKGLRRIPVESAERLCETYGVTLDFIYRGRRDGLSETASKVL</sequence>
<dbReference type="CDD" id="cd00093">
    <property type="entry name" value="HTH_XRE"/>
    <property type="match status" value="1"/>
</dbReference>
<dbReference type="PROSITE" id="PS50943">
    <property type="entry name" value="HTH_CROC1"/>
    <property type="match status" value="1"/>
</dbReference>
<feature type="domain" description="HTH cro/C1-type" evidence="1">
    <location>
        <begin position="28"/>
        <end position="71"/>
    </location>
</feature>